<dbReference type="Proteomes" id="UP001579974">
    <property type="component" value="Unassembled WGS sequence"/>
</dbReference>
<dbReference type="PANTHER" id="PTHR39338">
    <property type="entry name" value="BLL5662 PROTEIN-RELATED"/>
    <property type="match status" value="1"/>
</dbReference>
<dbReference type="InterPro" id="IPR036465">
    <property type="entry name" value="vWFA_dom_sf"/>
</dbReference>
<reference evidence="1 2" key="1">
    <citation type="journal article" date="2024" name="Int. J. Mol. Sci.">
        <title>Exploration of Alicyclobacillus spp. Genome in Search of Antibiotic Resistance.</title>
        <authorList>
            <person name="Bucka-Kolendo J."/>
            <person name="Kiousi D.E."/>
            <person name="Dekowska A."/>
            <person name="Mikolajczuk-Szczyrba A."/>
            <person name="Karadedos D.M."/>
            <person name="Michael P."/>
            <person name="Galanis A."/>
            <person name="Sokolowska B."/>
        </authorList>
    </citation>
    <scope>NUCLEOTIDE SEQUENCE [LARGE SCALE GENOMIC DNA]</scope>
    <source>
        <strain evidence="1 2">KKP 3000</strain>
    </source>
</reference>
<dbReference type="RefSeq" id="WP_275475238.1">
    <property type="nucleotide sequence ID" value="NZ_CP162940.1"/>
</dbReference>
<dbReference type="SUPFAM" id="SSF53300">
    <property type="entry name" value="vWA-like"/>
    <property type="match status" value="1"/>
</dbReference>
<dbReference type="Gene3D" id="3.40.50.410">
    <property type="entry name" value="von Willebrand factor, type A domain"/>
    <property type="match status" value="1"/>
</dbReference>
<comment type="caution">
    <text evidence="1">The sequence shown here is derived from an EMBL/GenBank/DDBJ whole genome shotgun (WGS) entry which is preliminary data.</text>
</comment>
<accession>A0ABV5ABS2</accession>
<protein>
    <submittedName>
        <fullName evidence="1">VWA domain-containing protein</fullName>
    </submittedName>
</protein>
<organism evidence="1 2">
    <name type="scientific">Alicyclobacillus fastidiosus</name>
    <dbReference type="NCBI Taxonomy" id="392011"/>
    <lineage>
        <taxon>Bacteria</taxon>
        <taxon>Bacillati</taxon>
        <taxon>Bacillota</taxon>
        <taxon>Bacilli</taxon>
        <taxon>Bacillales</taxon>
        <taxon>Alicyclobacillaceae</taxon>
        <taxon>Alicyclobacillus</taxon>
    </lineage>
</organism>
<keyword evidence="2" id="KW-1185">Reference proteome</keyword>
<evidence type="ECO:0000313" key="2">
    <source>
        <dbReference type="Proteomes" id="UP001579974"/>
    </source>
</evidence>
<name>A0ABV5ABS2_9BACL</name>
<dbReference type="Pfam" id="PF05762">
    <property type="entry name" value="VWA_CoxE"/>
    <property type="match status" value="1"/>
</dbReference>
<dbReference type="PANTHER" id="PTHR39338:SF6">
    <property type="entry name" value="BLL5662 PROTEIN"/>
    <property type="match status" value="1"/>
</dbReference>
<dbReference type="InterPro" id="IPR008912">
    <property type="entry name" value="Uncharacterised_CoxE"/>
</dbReference>
<evidence type="ECO:0000313" key="1">
    <source>
        <dbReference type="EMBL" id="MFB5189714.1"/>
    </source>
</evidence>
<proteinExistence type="predicted"/>
<dbReference type="CDD" id="cd00198">
    <property type="entry name" value="vWFA"/>
    <property type="match status" value="1"/>
</dbReference>
<gene>
    <name evidence="1" type="ORF">KKP3000_002991</name>
</gene>
<sequence length="233" mass="26397">MPASLPPWTTRAKASRILRARRSSRTAELYQLTTGPDIRRTIREFVRKGGLYEDYVRRRKRMRPGRLVVLWDVSGSMAETIPMYLPWLHRVAASARDVGIFPFGVRLMDLTDAMRQPYAGVLSTISATSDLWEGGTELGAAIEQWTARHSLRWLRGRVTVLIISDGWDSGSPESVANALRTIRSRDARIVWMHPLLRTPGFELKTRALVAAKPYVDQWLPGGTPRDLDQMVIS</sequence>
<dbReference type="EMBL" id="JBDXSU010000003">
    <property type="protein sequence ID" value="MFB5189714.1"/>
    <property type="molecule type" value="Genomic_DNA"/>
</dbReference>